<dbReference type="Pfam" id="PF00281">
    <property type="entry name" value="Ribosomal_L5"/>
    <property type="match status" value="1"/>
</dbReference>
<protein>
    <recommendedName>
        <fullName evidence="7">Ribosomal protein L5 C-terminal domain-containing protein</fullName>
    </recommendedName>
</protein>
<evidence type="ECO:0000259" key="5">
    <source>
        <dbReference type="Pfam" id="PF00673"/>
    </source>
</evidence>
<dbReference type="InterPro" id="IPR031309">
    <property type="entry name" value="Ribosomal_uL5_C"/>
</dbReference>
<dbReference type="GO" id="GO:0005840">
    <property type="term" value="C:ribosome"/>
    <property type="evidence" value="ECO:0007669"/>
    <property type="project" value="UniProtKB-KW"/>
</dbReference>
<dbReference type="InterPro" id="IPR002132">
    <property type="entry name" value="Ribosomal_uL5"/>
</dbReference>
<dbReference type="FunFam" id="3.30.1440.10:FF:000002">
    <property type="entry name" value="60S ribosomal protein L11"/>
    <property type="match status" value="1"/>
</dbReference>
<keyword evidence="3" id="KW-0687">Ribonucleoprotein</keyword>
<evidence type="ECO:0008006" key="7">
    <source>
        <dbReference type="Google" id="ProtNLM"/>
    </source>
</evidence>
<dbReference type="AlphaFoldDB" id="X0U365"/>
<feature type="non-terminal residue" evidence="6">
    <location>
        <position position="1"/>
    </location>
</feature>
<dbReference type="InterPro" id="IPR020929">
    <property type="entry name" value="Ribosomal_uL5_CS"/>
</dbReference>
<dbReference type="GO" id="GO:1990904">
    <property type="term" value="C:ribonucleoprotein complex"/>
    <property type="evidence" value="ECO:0007669"/>
    <property type="project" value="UniProtKB-KW"/>
</dbReference>
<keyword evidence="2" id="KW-0689">Ribosomal protein</keyword>
<reference evidence="6" key="1">
    <citation type="journal article" date="2014" name="Front. Microbiol.">
        <title>High frequency of phylogenetically diverse reductive dehalogenase-homologous genes in deep subseafloor sedimentary metagenomes.</title>
        <authorList>
            <person name="Kawai M."/>
            <person name="Futagami T."/>
            <person name="Toyoda A."/>
            <person name="Takaki Y."/>
            <person name="Nishi S."/>
            <person name="Hori S."/>
            <person name="Arai W."/>
            <person name="Tsubouchi T."/>
            <person name="Morono Y."/>
            <person name="Uchiyama I."/>
            <person name="Ito T."/>
            <person name="Fujiyama A."/>
            <person name="Inagaki F."/>
            <person name="Takami H."/>
        </authorList>
    </citation>
    <scope>NUCLEOTIDE SEQUENCE</scope>
    <source>
        <strain evidence="6">Expedition CK06-06</strain>
    </source>
</reference>
<dbReference type="EMBL" id="BARS01017064">
    <property type="protein sequence ID" value="GAF93806.1"/>
    <property type="molecule type" value="Genomic_DNA"/>
</dbReference>
<comment type="similarity">
    <text evidence="1">Belongs to the universal ribosomal protein uL5 family.</text>
</comment>
<evidence type="ECO:0000259" key="4">
    <source>
        <dbReference type="Pfam" id="PF00281"/>
    </source>
</evidence>
<evidence type="ECO:0000256" key="3">
    <source>
        <dbReference type="ARBA" id="ARBA00023274"/>
    </source>
</evidence>
<dbReference type="PROSITE" id="PS00358">
    <property type="entry name" value="RIBOSOMAL_L5"/>
    <property type="match status" value="1"/>
</dbReference>
<dbReference type="GO" id="GO:0006412">
    <property type="term" value="P:translation"/>
    <property type="evidence" value="ECO:0007669"/>
    <property type="project" value="InterPro"/>
</dbReference>
<feature type="domain" description="Large ribosomal subunit protein uL5 C-terminal" evidence="5">
    <location>
        <begin position="52"/>
        <end position="139"/>
    </location>
</feature>
<gene>
    <name evidence="6" type="ORF">S01H1_27966</name>
</gene>
<feature type="domain" description="Large ribosomal subunit protein uL5 N-terminal" evidence="4">
    <location>
        <begin position="2"/>
        <end position="47"/>
    </location>
</feature>
<dbReference type="PIRSF" id="PIRSF002161">
    <property type="entry name" value="Ribosomal_L5"/>
    <property type="match status" value="1"/>
</dbReference>
<dbReference type="InterPro" id="IPR022803">
    <property type="entry name" value="Ribosomal_uL5_dom_sf"/>
</dbReference>
<evidence type="ECO:0000256" key="2">
    <source>
        <dbReference type="ARBA" id="ARBA00022980"/>
    </source>
</evidence>
<name>X0U365_9ZZZZ</name>
<organism evidence="6">
    <name type="scientific">marine sediment metagenome</name>
    <dbReference type="NCBI Taxonomy" id="412755"/>
    <lineage>
        <taxon>unclassified sequences</taxon>
        <taxon>metagenomes</taxon>
        <taxon>ecological metagenomes</taxon>
    </lineage>
</organism>
<accession>X0U365</accession>
<sequence>HVAKVVIDICVGGGEPLSKAGTIIEQITGQAPIQSRARQTVRDFGIRKREAIAVRVTLRHGRAQDFLVRALKAKEDVLLIKNWDDDGNFAFGIKDHIDIPDVKYDPQLGIQGMNITVCIERPGFRVKRKRKARSKIPYRHRLTPEESMVFVRRKFGIEILEKERERTYLW</sequence>
<evidence type="ECO:0000313" key="6">
    <source>
        <dbReference type="EMBL" id="GAF93806.1"/>
    </source>
</evidence>
<comment type="caution">
    <text evidence="6">The sequence shown here is derived from an EMBL/GenBank/DDBJ whole genome shotgun (WGS) entry which is preliminary data.</text>
</comment>
<dbReference type="Pfam" id="PF00673">
    <property type="entry name" value="Ribosomal_L5_C"/>
    <property type="match status" value="1"/>
</dbReference>
<dbReference type="SUPFAM" id="SSF55282">
    <property type="entry name" value="RL5-like"/>
    <property type="match status" value="1"/>
</dbReference>
<evidence type="ECO:0000256" key="1">
    <source>
        <dbReference type="ARBA" id="ARBA00008553"/>
    </source>
</evidence>
<dbReference type="InterPro" id="IPR031310">
    <property type="entry name" value="Ribosomal_uL5_N"/>
</dbReference>
<dbReference type="GO" id="GO:0003735">
    <property type="term" value="F:structural constituent of ribosome"/>
    <property type="evidence" value="ECO:0007669"/>
    <property type="project" value="InterPro"/>
</dbReference>
<dbReference type="InterPro" id="IPR057266">
    <property type="entry name" value="Ribosomal_uL5_euk/arc-type"/>
</dbReference>
<proteinExistence type="inferred from homology"/>
<dbReference type="PANTHER" id="PTHR11994">
    <property type="entry name" value="60S RIBOSOMAL PROTEIN L11-RELATED"/>
    <property type="match status" value="1"/>
</dbReference>
<dbReference type="Gene3D" id="3.30.1440.10">
    <property type="match status" value="1"/>
</dbReference>
<dbReference type="NCBIfam" id="NF003258">
    <property type="entry name" value="PRK04219.1"/>
    <property type="match status" value="1"/>
</dbReference>